<dbReference type="AlphaFoldDB" id="A0A0F7PYC7"/>
<sequence>MIFIYKVPIGAFRTGNNKGYFLIKNQDEYNQVRNTLKAQAFEELKRVNQLRENLKNWSDER</sequence>
<dbReference type="EMBL" id="CP011403">
    <property type="protein sequence ID" value="AKI05126.1"/>
    <property type="molecule type" value="Genomic_DNA"/>
</dbReference>
<evidence type="ECO:0000313" key="2">
    <source>
        <dbReference type="Proteomes" id="UP000035027"/>
    </source>
</evidence>
<protein>
    <submittedName>
        <fullName evidence="1">Uncharacterized protein</fullName>
    </submittedName>
</protein>
<proteinExistence type="predicted"/>
<gene>
    <name evidence="1" type="ORF">LsR_01584</name>
</gene>
<evidence type="ECO:0000313" key="1">
    <source>
        <dbReference type="EMBL" id="AKI05126.1"/>
    </source>
</evidence>
<organism evidence="1 2">
    <name type="scientific">Ligilactobacillus salivarius str. Ren</name>
    <dbReference type="NCBI Taxonomy" id="1194971"/>
    <lineage>
        <taxon>Bacteria</taxon>
        <taxon>Bacillati</taxon>
        <taxon>Bacillota</taxon>
        <taxon>Bacilli</taxon>
        <taxon>Lactobacillales</taxon>
        <taxon>Lactobacillaceae</taxon>
        <taxon>Ligilactobacillus</taxon>
    </lineage>
</organism>
<accession>A0A0F7PYC7</accession>
<dbReference type="Proteomes" id="UP000035027">
    <property type="component" value="Chromosome"/>
</dbReference>
<reference evidence="1 2" key="1">
    <citation type="submission" date="2015-05" db="EMBL/GenBank/DDBJ databases">
        <title>Complete genome sequence of Lactobacillus salivarius Ren, a probiotic strain with antitumor activity.</title>
        <authorList>
            <person name="Sun E."/>
            <person name="Zhao L."/>
            <person name="Liu S."/>
            <person name="Zhang M."/>
            <person name="Guo H."/>
            <person name="Ren F."/>
        </authorList>
    </citation>
    <scope>NUCLEOTIDE SEQUENCE [LARGE SCALE GENOMIC DNA]</scope>
    <source>
        <strain evidence="1 2">Ren</strain>
    </source>
</reference>
<name>A0A0F7PYC7_9LACO</name>
<dbReference type="PATRIC" id="fig|1194971.3.peg.1590"/>